<dbReference type="InterPro" id="IPR003717">
    <property type="entry name" value="RecO"/>
</dbReference>
<accession>A0A2W7MTP2</accession>
<dbReference type="OrthoDB" id="9797083at2"/>
<dbReference type="SUPFAM" id="SSF57863">
    <property type="entry name" value="ArfGap/RecO-like zinc finger"/>
    <property type="match status" value="1"/>
</dbReference>
<organism evidence="9 10">
    <name type="scientific">Psychrobacillus insolitus</name>
    <dbReference type="NCBI Taxonomy" id="1461"/>
    <lineage>
        <taxon>Bacteria</taxon>
        <taxon>Bacillati</taxon>
        <taxon>Bacillota</taxon>
        <taxon>Bacilli</taxon>
        <taxon>Bacillales</taxon>
        <taxon>Bacillaceae</taxon>
        <taxon>Psychrobacillus</taxon>
    </lineage>
</organism>
<dbReference type="InterPro" id="IPR012340">
    <property type="entry name" value="NA-bd_OB-fold"/>
</dbReference>
<dbReference type="HAMAP" id="MF_00201">
    <property type="entry name" value="RecO"/>
    <property type="match status" value="1"/>
</dbReference>
<keyword evidence="3 7" id="KW-0227">DNA damage</keyword>
<comment type="caution">
    <text evidence="9">The sequence shown here is derived from an EMBL/GenBank/DDBJ whole genome shotgun (WGS) entry which is preliminary data.</text>
</comment>
<comment type="similarity">
    <text evidence="1 7">Belongs to the RecO family.</text>
</comment>
<name>A0A2W7MTP2_9BACI</name>
<evidence type="ECO:0000313" key="10">
    <source>
        <dbReference type="Proteomes" id="UP000248646"/>
    </source>
</evidence>
<evidence type="ECO:0000256" key="3">
    <source>
        <dbReference type="ARBA" id="ARBA00022763"/>
    </source>
</evidence>
<evidence type="ECO:0000256" key="1">
    <source>
        <dbReference type="ARBA" id="ARBA00007452"/>
    </source>
</evidence>
<sequence length="261" mass="29684">MLQKVEGIVLRASSYGESDKIVTIFSRELGKRAAMARGAKKPTSRLASVSQPFTYGYFLIQQGRGMGTLQQGEIIDSMRTIREDIFTTAYASFIMELVDKLIDDESPKPHLFDILHQALQAISDDYDPEAISLFVEWKMLATAGIYPVLHQCVNCGATDGEFAFSFAQIGFLCHRCFSIDRYLIRLTPAQVKLIRTFYTVPIDQVGKLTLKKETKTFIKKIIRTIYSEQVGIQLKSQKFLDQMERTPEFFTPKKDPSSEEH</sequence>
<dbReference type="InterPro" id="IPR022572">
    <property type="entry name" value="DNA_rep/recomb_RecO_N"/>
</dbReference>
<dbReference type="InterPro" id="IPR037278">
    <property type="entry name" value="ARFGAP/RecO"/>
</dbReference>
<dbReference type="PANTHER" id="PTHR33991">
    <property type="entry name" value="DNA REPAIR PROTEIN RECO"/>
    <property type="match status" value="1"/>
</dbReference>
<dbReference type="Proteomes" id="UP000248646">
    <property type="component" value="Unassembled WGS sequence"/>
</dbReference>
<evidence type="ECO:0000256" key="5">
    <source>
        <dbReference type="ARBA" id="ARBA00023204"/>
    </source>
</evidence>
<dbReference type="NCBIfam" id="TIGR00613">
    <property type="entry name" value="reco"/>
    <property type="match status" value="1"/>
</dbReference>
<evidence type="ECO:0000256" key="2">
    <source>
        <dbReference type="ARBA" id="ARBA00021310"/>
    </source>
</evidence>
<dbReference type="RefSeq" id="WP_111437867.1">
    <property type="nucleotide sequence ID" value="NZ_QKZI01000001.1"/>
</dbReference>
<evidence type="ECO:0000313" key="9">
    <source>
        <dbReference type="EMBL" id="PZX07181.1"/>
    </source>
</evidence>
<evidence type="ECO:0000256" key="4">
    <source>
        <dbReference type="ARBA" id="ARBA00023172"/>
    </source>
</evidence>
<evidence type="ECO:0000256" key="7">
    <source>
        <dbReference type="HAMAP-Rule" id="MF_00201"/>
    </source>
</evidence>
<protein>
    <recommendedName>
        <fullName evidence="2 7">DNA repair protein RecO</fullName>
    </recommendedName>
    <alternativeName>
        <fullName evidence="6 7">Recombination protein O</fullName>
    </alternativeName>
</protein>
<dbReference type="AlphaFoldDB" id="A0A2W7MTP2"/>
<reference evidence="9 10" key="1">
    <citation type="submission" date="2018-06" db="EMBL/GenBank/DDBJ databases">
        <title>Genomic Encyclopedia of Type Strains, Phase IV (KMG-IV): sequencing the most valuable type-strain genomes for metagenomic binning, comparative biology and taxonomic classification.</title>
        <authorList>
            <person name="Goeker M."/>
        </authorList>
    </citation>
    <scope>NUCLEOTIDE SEQUENCE [LARGE SCALE GENOMIC DNA]</scope>
    <source>
        <strain evidence="9 10">DSM 5</strain>
    </source>
</reference>
<dbReference type="Pfam" id="PF02565">
    <property type="entry name" value="RecO_C"/>
    <property type="match status" value="1"/>
</dbReference>
<proteinExistence type="inferred from homology"/>
<gene>
    <name evidence="7" type="primary">recO</name>
    <name evidence="9" type="ORF">C7437_101290</name>
</gene>
<comment type="function">
    <text evidence="7">Involved in DNA repair and RecF pathway recombination.</text>
</comment>
<dbReference type="GO" id="GO:0006302">
    <property type="term" value="P:double-strand break repair"/>
    <property type="evidence" value="ECO:0007669"/>
    <property type="project" value="TreeGrafter"/>
</dbReference>
<dbReference type="Gene3D" id="1.20.1440.120">
    <property type="entry name" value="Recombination protein O, C-terminal domain"/>
    <property type="match status" value="1"/>
</dbReference>
<dbReference type="EMBL" id="QKZI01000001">
    <property type="protein sequence ID" value="PZX07181.1"/>
    <property type="molecule type" value="Genomic_DNA"/>
</dbReference>
<dbReference type="Pfam" id="PF11967">
    <property type="entry name" value="RecO_N"/>
    <property type="match status" value="1"/>
</dbReference>
<evidence type="ECO:0000256" key="6">
    <source>
        <dbReference type="ARBA" id="ARBA00033409"/>
    </source>
</evidence>
<feature type="domain" description="DNA replication/recombination mediator RecO N-terminal" evidence="8">
    <location>
        <begin position="1"/>
        <end position="77"/>
    </location>
</feature>
<dbReference type="SUPFAM" id="SSF50249">
    <property type="entry name" value="Nucleic acid-binding proteins"/>
    <property type="match status" value="1"/>
</dbReference>
<dbReference type="Gene3D" id="2.40.50.140">
    <property type="entry name" value="Nucleic acid-binding proteins"/>
    <property type="match status" value="1"/>
</dbReference>
<dbReference type="GO" id="GO:0006310">
    <property type="term" value="P:DNA recombination"/>
    <property type="evidence" value="ECO:0007669"/>
    <property type="project" value="UniProtKB-UniRule"/>
</dbReference>
<dbReference type="PANTHER" id="PTHR33991:SF1">
    <property type="entry name" value="DNA REPAIR PROTEIN RECO"/>
    <property type="match status" value="1"/>
</dbReference>
<keyword evidence="10" id="KW-1185">Reference proteome</keyword>
<evidence type="ECO:0000259" key="8">
    <source>
        <dbReference type="Pfam" id="PF11967"/>
    </source>
</evidence>
<dbReference type="GO" id="GO:0043590">
    <property type="term" value="C:bacterial nucleoid"/>
    <property type="evidence" value="ECO:0007669"/>
    <property type="project" value="TreeGrafter"/>
</dbReference>
<keyword evidence="4 7" id="KW-0233">DNA recombination</keyword>
<keyword evidence="5 7" id="KW-0234">DNA repair</keyword>
<dbReference type="InterPro" id="IPR042242">
    <property type="entry name" value="RecO_C"/>
</dbReference>